<dbReference type="InterPro" id="IPR012132">
    <property type="entry name" value="GMC_OxRdtase"/>
</dbReference>
<dbReference type="SUPFAM" id="SSF54373">
    <property type="entry name" value="FAD-linked reductases, C-terminal domain"/>
    <property type="match status" value="1"/>
</dbReference>
<organism evidence="7 8">
    <name type="scientific">Marasmius tenuissimus</name>
    <dbReference type="NCBI Taxonomy" id="585030"/>
    <lineage>
        <taxon>Eukaryota</taxon>
        <taxon>Fungi</taxon>
        <taxon>Dikarya</taxon>
        <taxon>Basidiomycota</taxon>
        <taxon>Agaricomycotina</taxon>
        <taxon>Agaricomycetes</taxon>
        <taxon>Agaricomycetidae</taxon>
        <taxon>Agaricales</taxon>
        <taxon>Marasmiineae</taxon>
        <taxon>Marasmiaceae</taxon>
        <taxon>Marasmius</taxon>
    </lineage>
</organism>
<protein>
    <recommendedName>
        <fullName evidence="6">Glucose-methanol-choline oxidoreductase N-terminal domain-containing protein</fullName>
    </recommendedName>
</protein>
<feature type="domain" description="Glucose-methanol-choline oxidoreductase N-terminal" evidence="6">
    <location>
        <begin position="321"/>
        <end position="335"/>
    </location>
</feature>
<dbReference type="InterPro" id="IPR007867">
    <property type="entry name" value="GMC_OxRtase_C"/>
</dbReference>
<dbReference type="Pfam" id="PF00732">
    <property type="entry name" value="GMC_oxred_N"/>
    <property type="match status" value="1"/>
</dbReference>
<evidence type="ECO:0000259" key="6">
    <source>
        <dbReference type="PROSITE" id="PS00624"/>
    </source>
</evidence>
<feature type="chain" id="PRO_5045359068" description="Glucose-methanol-choline oxidoreductase N-terminal domain-containing protein" evidence="5">
    <location>
        <begin position="21"/>
        <end position="609"/>
    </location>
</feature>
<dbReference type="PROSITE" id="PS00624">
    <property type="entry name" value="GMC_OXRED_2"/>
    <property type="match status" value="1"/>
</dbReference>
<dbReference type="Gene3D" id="3.30.560.10">
    <property type="entry name" value="Glucose Oxidase, domain 3"/>
    <property type="match status" value="1"/>
</dbReference>
<keyword evidence="8" id="KW-1185">Reference proteome</keyword>
<feature type="signal peptide" evidence="5">
    <location>
        <begin position="1"/>
        <end position="20"/>
    </location>
</feature>
<sequence>MPRLHAWLIFAVAVASGSFGKVFNDISDIHAHEYDFIVAGGGTAGLVVANRLSENPEISVLVIEAGVSNEKVLNIEAVLFFTPIQNANPSPEPFLRRRSTPGLSTILVDTSSGVVAAPANYMIYTRGSSEDYDRIADETGDPGWSWENLQPFILRNEIVTPPAASQLPLFNDAALTWTFSLQDGHNTTGQYDPSVHGHKGINADSLPGYHTPMDDRILEATRELSDEFPFNLDYNSGHHLGVGWGIATILNGARSSSATSYLGRKYASRPNLDVVLNTRVTRVLTKGINSTLGIHGVEAAASAQGPRTRILAKKEVVLSAGSIGSPQILMNSGIGDAEALGKLGIQSVLHNPSVGQNLTDHPVLGNIWVANETDTWERITRNQTEDSRLLEQWKSERTGPLVNTITTQLGWFRVPEDSPIFETHADPSAGPNTAHYEFVFANGYRGTPPATGNYFTISTVVATPSARGSLRLASSDPFAAPIIDPNFLSNDFDMYIMKYAIQAARRFAAANAWKGYIVQPFTNATTDQEIDFFIRNNTRTISHPMGTASMSAKDAKYGVVDPDLQVKGVTGLRIVDASVFPHIPSAHTQVPVYIVAERGSQLIKDAWGL</sequence>
<keyword evidence="5" id="KW-0732">Signal</keyword>
<name>A0ABR3A207_9AGAR</name>
<dbReference type="PANTHER" id="PTHR11552">
    <property type="entry name" value="GLUCOSE-METHANOL-CHOLINE GMC OXIDOREDUCTASE"/>
    <property type="match status" value="1"/>
</dbReference>
<evidence type="ECO:0000313" key="8">
    <source>
        <dbReference type="Proteomes" id="UP001437256"/>
    </source>
</evidence>
<accession>A0ABR3A207</accession>
<dbReference type="PIRSF" id="PIRSF000137">
    <property type="entry name" value="Alcohol_oxidase"/>
    <property type="match status" value="1"/>
</dbReference>
<evidence type="ECO:0000256" key="3">
    <source>
        <dbReference type="ARBA" id="ARBA00022630"/>
    </source>
</evidence>
<comment type="cofactor">
    <cofactor evidence="1">
        <name>FAD</name>
        <dbReference type="ChEBI" id="CHEBI:57692"/>
    </cofactor>
</comment>
<keyword evidence="3" id="KW-0285">Flavoprotein</keyword>
<evidence type="ECO:0000313" key="7">
    <source>
        <dbReference type="EMBL" id="KAL0067372.1"/>
    </source>
</evidence>
<dbReference type="SUPFAM" id="SSF51905">
    <property type="entry name" value="FAD/NAD(P)-binding domain"/>
    <property type="match status" value="1"/>
</dbReference>
<dbReference type="Proteomes" id="UP001437256">
    <property type="component" value="Unassembled WGS sequence"/>
</dbReference>
<dbReference type="PANTHER" id="PTHR11552:SF147">
    <property type="entry name" value="CHOLINE DEHYDROGENASE, MITOCHONDRIAL"/>
    <property type="match status" value="1"/>
</dbReference>
<gene>
    <name evidence="7" type="ORF">AAF712_005600</name>
</gene>
<evidence type="ECO:0000256" key="2">
    <source>
        <dbReference type="ARBA" id="ARBA00010790"/>
    </source>
</evidence>
<evidence type="ECO:0000256" key="1">
    <source>
        <dbReference type="ARBA" id="ARBA00001974"/>
    </source>
</evidence>
<reference evidence="7 8" key="1">
    <citation type="submission" date="2024-05" db="EMBL/GenBank/DDBJ databases">
        <title>A draft genome resource for the thread blight pathogen Marasmius tenuissimus strain MS-2.</title>
        <authorList>
            <person name="Yulfo-Soto G.E."/>
            <person name="Baruah I.K."/>
            <person name="Amoako-Attah I."/>
            <person name="Bukari Y."/>
            <person name="Meinhardt L.W."/>
            <person name="Bailey B.A."/>
            <person name="Cohen S.P."/>
        </authorList>
    </citation>
    <scope>NUCLEOTIDE SEQUENCE [LARGE SCALE GENOMIC DNA]</scope>
    <source>
        <strain evidence="7 8">MS-2</strain>
    </source>
</reference>
<comment type="similarity">
    <text evidence="2">Belongs to the GMC oxidoreductase family.</text>
</comment>
<evidence type="ECO:0000256" key="5">
    <source>
        <dbReference type="SAM" id="SignalP"/>
    </source>
</evidence>
<comment type="caution">
    <text evidence="7">The sequence shown here is derived from an EMBL/GenBank/DDBJ whole genome shotgun (WGS) entry which is preliminary data.</text>
</comment>
<dbReference type="InterPro" id="IPR000172">
    <property type="entry name" value="GMC_OxRdtase_N"/>
</dbReference>
<proteinExistence type="inferred from homology"/>
<dbReference type="InterPro" id="IPR036188">
    <property type="entry name" value="FAD/NAD-bd_sf"/>
</dbReference>
<dbReference type="EMBL" id="JBBXMP010000026">
    <property type="protein sequence ID" value="KAL0067372.1"/>
    <property type="molecule type" value="Genomic_DNA"/>
</dbReference>
<dbReference type="Gene3D" id="3.50.50.60">
    <property type="entry name" value="FAD/NAD(P)-binding domain"/>
    <property type="match status" value="1"/>
</dbReference>
<evidence type="ECO:0000256" key="4">
    <source>
        <dbReference type="ARBA" id="ARBA00022827"/>
    </source>
</evidence>
<dbReference type="Pfam" id="PF05199">
    <property type="entry name" value="GMC_oxred_C"/>
    <property type="match status" value="1"/>
</dbReference>
<keyword evidence="4" id="KW-0274">FAD</keyword>